<organism evidence="1 2">
    <name type="scientific">Chamaesiphon minutus (strain ATCC 27169 / PCC 6605)</name>
    <dbReference type="NCBI Taxonomy" id="1173020"/>
    <lineage>
        <taxon>Bacteria</taxon>
        <taxon>Bacillati</taxon>
        <taxon>Cyanobacteriota</taxon>
        <taxon>Cyanophyceae</taxon>
        <taxon>Gomontiellales</taxon>
        <taxon>Chamaesiphonaceae</taxon>
        <taxon>Chamaesiphon</taxon>
    </lineage>
</organism>
<evidence type="ECO:0000313" key="1">
    <source>
        <dbReference type="EMBL" id="AFY97222.1"/>
    </source>
</evidence>
<reference evidence="1 2" key="1">
    <citation type="submission" date="2012-05" db="EMBL/GenBank/DDBJ databases">
        <title>Noncontiguous Finished plasmid 1 of genome of Chamaesiphon sp. PCC 6605.</title>
        <authorList>
            <consortium name="US DOE Joint Genome Institute"/>
            <person name="Gugger M."/>
            <person name="Coursin T."/>
            <person name="Rippka R."/>
            <person name="Tandeau De Marsac N."/>
            <person name="Huntemann M."/>
            <person name="Wei C.-L."/>
            <person name="Han J."/>
            <person name="Detter J.C."/>
            <person name="Han C."/>
            <person name="Tapia R."/>
            <person name="Chen A."/>
            <person name="Kyrpides N."/>
            <person name="Mavromatis K."/>
            <person name="Markowitz V."/>
            <person name="Szeto E."/>
            <person name="Ivanova N."/>
            <person name="Pagani I."/>
            <person name="Pati A."/>
            <person name="Goodwin L."/>
            <person name="Nordberg H.P."/>
            <person name="Cantor M.N."/>
            <person name="Hua S.X."/>
            <person name="Woyke T."/>
            <person name="Kerfeld C.A."/>
        </authorList>
    </citation>
    <scope>NUCLEOTIDE SEQUENCE [LARGE SCALE GENOMIC DNA]</scope>
    <source>
        <strain evidence="2">ATCC 27169 / PCC 6605</strain>
        <plasmid evidence="2">Plasmid pCHA6605.01</plasmid>
    </source>
</reference>
<protein>
    <submittedName>
        <fullName evidence="1">Uncharacterized protein</fullName>
    </submittedName>
</protein>
<dbReference type="KEGG" id="cmp:Cha6605_6403"/>
<sequence precursor="true">MNLRNLFIAITIASGFTLPVRAEGTDSQLSSEQLAGVKTALSQATFANSPPTTTSAVYVADPRIPQIPSFSYTVGTPLAKAVPGAMVSMMGASKYSPQSATTDSGGDPNAFANAKLTAMPFLGKLPFASVVAANPQLANLKVGDVFPSWGAADPSKSIADIANSPLGQIPLPTEVLSNTLTSNLPGITTTLYGDYPGIGKPPLDLNNLSETVYVADLPGVSKLSWDNFIKIDAIPAGLTLLKFDLLHSGQRELSVANGDKVAAGSNKEPNAPCKNCDAVELLSAVASDSNLSPYNGTISPIGLQLKGGYGLLGDLLTAAGVREDSGFEVPYIGFDGCGSKWSARSPNIQGGTIQQTLNFRYCFTLPFLGFQATPYFFPLPLPLPANEKQANLLLPMRVKPVANKLLPLPTVPTPPSIPSTPSIASVSPSPNTSSAPTIPSAIGIDKVALFGSATKNSYSPTLNIYSDGGSSAKLTVGSTLIAFDRQHISQTRRSL</sequence>
<accession>K9UQ74</accession>
<evidence type="ECO:0000313" key="2">
    <source>
        <dbReference type="Proteomes" id="UP000010366"/>
    </source>
</evidence>
<keyword evidence="1" id="KW-0614">Plasmid</keyword>
<dbReference type="EMBL" id="CP003601">
    <property type="protein sequence ID" value="AFY97222.1"/>
    <property type="molecule type" value="Genomic_DNA"/>
</dbReference>
<geneLocation type="plasmid" evidence="1 2">
    <name>pCHA6605.01</name>
</geneLocation>
<proteinExistence type="predicted"/>
<name>K9UQ74_CHAP6</name>
<dbReference type="RefSeq" id="WP_015329104.1">
    <property type="nucleotide sequence ID" value="NC_020053.1"/>
</dbReference>
<keyword evidence="2" id="KW-1185">Reference proteome</keyword>
<dbReference type="HOGENOM" id="CLU_555172_0_0_3"/>
<dbReference type="AlphaFoldDB" id="K9UQ74"/>
<dbReference type="Proteomes" id="UP000010366">
    <property type="component" value="Plasmid pCHA6605.01"/>
</dbReference>
<gene>
    <name evidence="1" type="ORF">Cha6605_6403</name>
</gene>